<reference evidence="2" key="1">
    <citation type="submission" date="2020-02" db="EMBL/GenBank/DDBJ databases">
        <authorList>
            <person name="Meier V. D."/>
        </authorList>
    </citation>
    <scope>NUCLEOTIDE SEQUENCE</scope>
    <source>
        <strain evidence="2">AVDCRST_MAG68</strain>
    </source>
</reference>
<organism evidence="2">
    <name type="scientific">uncultured Gemmatimonadota bacterium</name>
    <dbReference type="NCBI Taxonomy" id="203437"/>
    <lineage>
        <taxon>Bacteria</taxon>
        <taxon>Pseudomonadati</taxon>
        <taxon>Gemmatimonadota</taxon>
        <taxon>environmental samples</taxon>
    </lineage>
</organism>
<dbReference type="AlphaFoldDB" id="A0A6J4MLB7"/>
<dbReference type="Pfam" id="PF01966">
    <property type="entry name" value="HD"/>
    <property type="match status" value="1"/>
</dbReference>
<dbReference type="Gene3D" id="1.10.3210.10">
    <property type="entry name" value="Hypothetical protein af1432"/>
    <property type="match status" value="1"/>
</dbReference>
<protein>
    <recommendedName>
        <fullName evidence="1">HD domain-containing protein</fullName>
    </recommendedName>
</protein>
<evidence type="ECO:0000259" key="1">
    <source>
        <dbReference type="Pfam" id="PF01966"/>
    </source>
</evidence>
<dbReference type="SUPFAM" id="SSF109604">
    <property type="entry name" value="HD-domain/PDEase-like"/>
    <property type="match status" value="1"/>
</dbReference>
<dbReference type="EMBL" id="CADCTW010000203">
    <property type="protein sequence ID" value="CAA9361231.1"/>
    <property type="molecule type" value="Genomic_DNA"/>
</dbReference>
<gene>
    <name evidence="2" type="ORF">AVDCRST_MAG68-4807</name>
</gene>
<proteinExistence type="predicted"/>
<sequence length="199" mass="22040">MSAAGSTDAPLSPLVEAAARGELPSWAAAGNKRRAHMGRVAALMREWAQALGLPPRDVTRWTATGWLHDVLREADPDELRPHVPLLFRPLPGKLLHGPAAAVRLKDEMDGEMCEAIQYHTLGSPRFGRLGRALYLADFLEPGRTFDPEYTESLRARMPGDLDAIFREVVRLRWTHITGKGGTAHPETQALYEQVESEES</sequence>
<evidence type="ECO:0000313" key="2">
    <source>
        <dbReference type="EMBL" id="CAA9361231.1"/>
    </source>
</evidence>
<feature type="domain" description="HD" evidence="1">
    <location>
        <begin position="35"/>
        <end position="139"/>
    </location>
</feature>
<name>A0A6J4MLB7_9BACT</name>
<accession>A0A6J4MLB7</accession>
<dbReference type="InterPro" id="IPR006674">
    <property type="entry name" value="HD_domain"/>
</dbReference>